<name>A0A3B0RCN8_9ZZZZ</name>
<feature type="non-terminal residue" evidence="1">
    <location>
        <position position="155"/>
    </location>
</feature>
<dbReference type="Gene3D" id="3.40.50.150">
    <property type="entry name" value="Vaccinia Virus protein VP39"/>
    <property type="match status" value="1"/>
</dbReference>
<protein>
    <recommendedName>
        <fullName evidence="2">Methyltransferase</fullName>
    </recommendedName>
</protein>
<gene>
    <name evidence="1" type="ORF">MNBD_ALPHA04-1454</name>
</gene>
<evidence type="ECO:0008006" key="2">
    <source>
        <dbReference type="Google" id="ProtNLM"/>
    </source>
</evidence>
<dbReference type="AlphaFoldDB" id="A0A3B0RCN8"/>
<reference evidence="1" key="1">
    <citation type="submission" date="2018-06" db="EMBL/GenBank/DDBJ databases">
        <authorList>
            <person name="Zhirakovskaya E."/>
        </authorList>
    </citation>
    <scope>NUCLEOTIDE SEQUENCE</scope>
</reference>
<organism evidence="1">
    <name type="scientific">hydrothermal vent metagenome</name>
    <dbReference type="NCBI Taxonomy" id="652676"/>
    <lineage>
        <taxon>unclassified sequences</taxon>
        <taxon>metagenomes</taxon>
        <taxon>ecological metagenomes</taxon>
    </lineage>
</organism>
<dbReference type="EMBL" id="UOEF01000082">
    <property type="protein sequence ID" value="VAV89721.1"/>
    <property type="molecule type" value="Genomic_DNA"/>
</dbReference>
<accession>A0A3B0RCN8</accession>
<dbReference type="InterPro" id="IPR029063">
    <property type="entry name" value="SAM-dependent_MTases_sf"/>
</dbReference>
<sequence length="155" mass="17423">MIRKLFLARATLAFLAAGLTVGAMPAMANHHGKMSMDKGKSDIHSALMHERRAEDKARDKYRHPAKTLQFFDVQPDQTVVEYGPGGGWYTRILLPYLAQNGTYIAINADSSKYDFPNDEAKARIQSWPQRFPKSANEWTGVDVAKIHAFESDELP</sequence>
<dbReference type="SUPFAM" id="SSF53335">
    <property type="entry name" value="S-adenosyl-L-methionine-dependent methyltransferases"/>
    <property type="match status" value="1"/>
</dbReference>
<evidence type="ECO:0000313" key="1">
    <source>
        <dbReference type="EMBL" id="VAV89721.1"/>
    </source>
</evidence>
<proteinExistence type="predicted"/>